<evidence type="ECO:0000259" key="10">
    <source>
        <dbReference type="PROSITE" id="PS50157"/>
    </source>
</evidence>
<dbReference type="SUPFAM" id="SSF57667">
    <property type="entry name" value="beta-beta-alpha zinc fingers"/>
    <property type="match status" value="2"/>
</dbReference>
<reference evidence="11" key="1">
    <citation type="submission" date="2021-05" db="EMBL/GenBank/DDBJ databases">
        <authorList>
            <person name="Alioto T."/>
            <person name="Alioto T."/>
            <person name="Gomez Garrido J."/>
        </authorList>
    </citation>
    <scope>NUCLEOTIDE SEQUENCE</scope>
</reference>
<dbReference type="EMBL" id="HBUF01065257">
    <property type="protein sequence ID" value="CAG6627410.1"/>
    <property type="molecule type" value="Transcribed_RNA"/>
</dbReference>
<dbReference type="PANTHER" id="PTHR24388">
    <property type="entry name" value="ZINC FINGER PROTEIN"/>
    <property type="match status" value="1"/>
</dbReference>
<evidence type="ECO:0000256" key="1">
    <source>
        <dbReference type="ARBA" id="ARBA00004123"/>
    </source>
</evidence>
<protein>
    <submittedName>
        <fullName evidence="11">Zinc finger and BTB domain-containing protein 7A</fullName>
    </submittedName>
</protein>
<dbReference type="GO" id="GO:0000978">
    <property type="term" value="F:RNA polymerase II cis-regulatory region sequence-specific DNA binding"/>
    <property type="evidence" value="ECO:0007669"/>
    <property type="project" value="TreeGrafter"/>
</dbReference>
<evidence type="ECO:0000256" key="8">
    <source>
        <dbReference type="ARBA" id="ARBA00037948"/>
    </source>
</evidence>
<keyword evidence="2" id="KW-0479">Metal-binding</keyword>
<organism evidence="11">
    <name type="scientific">Cacopsylla melanoneura</name>
    <dbReference type="NCBI Taxonomy" id="428564"/>
    <lineage>
        <taxon>Eukaryota</taxon>
        <taxon>Metazoa</taxon>
        <taxon>Ecdysozoa</taxon>
        <taxon>Arthropoda</taxon>
        <taxon>Hexapoda</taxon>
        <taxon>Insecta</taxon>
        <taxon>Pterygota</taxon>
        <taxon>Neoptera</taxon>
        <taxon>Paraneoptera</taxon>
        <taxon>Hemiptera</taxon>
        <taxon>Sternorrhyncha</taxon>
        <taxon>Psylloidea</taxon>
        <taxon>Psyllidae</taxon>
        <taxon>Psyllinae</taxon>
        <taxon>Cacopsylla</taxon>
    </lineage>
</organism>
<dbReference type="GO" id="GO:0005634">
    <property type="term" value="C:nucleus"/>
    <property type="evidence" value="ECO:0007669"/>
    <property type="project" value="UniProtKB-SubCell"/>
</dbReference>
<dbReference type="InterPro" id="IPR050527">
    <property type="entry name" value="Snail/Krueppel_Znf"/>
</dbReference>
<keyword evidence="7" id="KW-0539">Nucleus</keyword>
<dbReference type="Gene3D" id="3.30.160.60">
    <property type="entry name" value="Classic Zinc Finger"/>
    <property type="match status" value="2"/>
</dbReference>
<proteinExistence type="inferred from homology"/>
<dbReference type="GO" id="GO:0000981">
    <property type="term" value="F:DNA-binding transcription factor activity, RNA polymerase II-specific"/>
    <property type="evidence" value="ECO:0007669"/>
    <property type="project" value="TreeGrafter"/>
</dbReference>
<dbReference type="AlphaFoldDB" id="A0A8D8Q913"/>
<evidence type="ECO:0000313" key="11">
    <source>
        <dbReference type="EMBL" id="CAG6627411.1"/>
    </source>
</evidence>
<comment type="subcellular location">
    <subcellularLocation>
        <location evidence="1">Nucleus</location>
    </subcellularLocation>
</comment>
<dbReference type="PANTHER" id="PTHR24388:SF54">
    <property type="entry name" value="PROTEIN ESCARGOT"/>
    <property type="match status" value="1"/>
</dbReference>
<evidence type="ECO:0000256" key="9">
    <source>
        <dbReference type="PROSITE-ProRule" id="PRU00042"/>
    </source>
</evidence>
<evidence type="ECO:0000256" key="6">
    <source>
        <dbReference type="ARBA" id="ARBA00023125"/>
    </source>
</evidence>
<dbReference type="InterPro" id="IPR013087">
    <property type="entry name" value="Znf_C2H2_type"/>
</dbReference>
<comment type="similarity">
    <text evidence="8">Belongs to the snail C2H2-type zinc-finger protein family.</text>
</comment>
<feature type="domain" description="C2H2-type" evidence="10">
    <location>
        <begin position="58"/>
        <end position="85"/>
    </location>
</feature>
<dbReference type="PROSITE" id="PS50157">
    <property type="entry name" value="ZINC_FINGER_C2H2_2"/>
    <property type="match status" value="2"/>
</dbReference>
<evidence type="ECO:0000256" key="5">
    <source>
        <dbReference type="ARBA" id="ARBA00022833"/>
    </source>
</evidence>
<accession>A0A8D8Q913</accession>
<dbReference type="SMART" id="SM00355">
    <property type="entry name" value="ZnF_C2H2"/>
    <property type="match status" value="4"/>
</dbReference>
<dbReference type="GO" id="GO:0008270">
    <property type="term" value="F:zinc ion binding"/>
    <property type="evidence" value="ECO:0007669"/>
    <property type="project" value="UniProtKB-KW"/>
</dbReference>
<name>A0A8D8Q913_9HEMI</name>
<evidence type="ECO:0000256" key="3">
    <source>
        <dbReference type="ARBA" id="ARBA00022737"/>
    </source>
</evidence>
<evidence type="ECO:0000256" key="4">
    <source>
        <dbReference type="ARBA" id="ARBA00022771"/>
    </source>
</evidence>
<keyword evidence="3" id="KW-0677">Repeat</keyword>
<evidence type="ECO:0000256" key="7">
    <source>
        <dbReference type="ARBA" id="ARBA00023242"/>
    </source>
</evidence>
<dbReference type="InterPro" id="IPR036236">
    <property type="entry name" value="Znf_C2H2_sf"/>
</dbReference>
<keyword evidence="5" id="KW-0862">Zinc</keyword>
<evidence type="ECO:0000256" key="2">
    <source>
        <dbReference type="ARBA" id="ARBA00022723"/>
    </source>
</evidence>
<keyword evidence="4 9" id="KW-0863">Zinc-finger</keyword>
<feature type="domain" description="C2H2-type" evidence="10">
    <location>
        <begin position="86"/>
        <end position="113"/>
    </location>
</feature>
<dbReference type="FunFam" id="3.30.160.60:FF:000417">
    <property type="entry name" value="Zinc finger protein"/>
    <property type="match status" value="1"/>
</dbReference>
<dbReference type="EMBL" id="HBUF01065258">
    <property type="protein sequence ID" value="CAG6627411.1"/>
    <property type="molecule type" value="Transcribed_RNA"/>
</dbReference>
<sequence>MFCSTNLPPRGDDLLAHNCKEMIQSPGYPYVCCICSNVSKQVWKFKRHFLVHTKEKNFSCTLCEYRTCYLNDLQKHLRKHTGEKPYKCTFCPFTAAHSSTMSYHLRIHQDLKVKCPHCAYKCVKQKDLNTHIERRHMSGDVANHIQHMLEIGHNMS</sequence>
<keyword evidence="6" id="KW-0238">DNA-binding</keyword>